<keyword evidence="6" id="KW-1185">Reference proteome</keyword>
<dbReference type="GO" id="GO:0016740">
    <property type="term" value="F:transferase activity"/>
    <property type="evidence" value="ECO:0007669"/>
    <property type="project" value="UniProtKB-KW"/>
</dbReference>
<sequence length="299" mass="30260">MKVNVMLKKLVLALGLAGLTSSSVWAASTGTTSSVQGRIPVLSAPTNSAQNAVDLTTNATGATLAVGDAITLTYRYNDTDGDGDASNTHVTWYYVKSGSDTPITSGFIHTGSTTVGGTGTSVLTIPAVAMGASAIKVVVQAYSVTGDPIAGQTITIADTRDNTSGGSGTLPGPISPGASITGGIFRQSDTPSAGSGATDYSRSSVVHPVVGETYVFRAWDDANNNGVWDTGEIRLTPTTIQWQLDGTNSTANGSSTVATLSHQAIVGATTDTYTIPANSGSSSGAIPGDQGFNLNVDFN</sequence>
<accession>A0A2C6DJF7</accession>
<gene>
    <name evidence="2" type="ORF">CRN84_05665</name>
    <name evidence="3" type="ORF">CRN84_24395</name>
    <name evidence="4" type="ORF">NCTC12282_00017</name>
    <name evidence="5" type="ORF">NCTC12282_01868</name>
</gene>
<evidence type="ECO:0000256" key="1">
    <source>
        <dbReference type="SAM" id="SignalP"/>
    </source>
</evidence>
<dbReference type="Proteomes" id="UP000224974">
    <property type="component" value="Unassembled WGS sequence"/>
</dbReference>
<evidence type="ECO:0000313" key="6">
    <source>
        <dbReference type="Proteomes" id="UP000224974"/>
    </source>
</evidence>
<feature type="chain" id="PRO_5014076852" evidence="1">
    <location>
        <begin position="27"/>
        <end position="299"/>
    </location>
</feature>
<proteinExistence type="predicted"/>
<dbReference type="Proteomes" id="UP000373449">
    <property type="component" value="Unassembled WGS sequence"/>
</dbReference>
<feature type="signal peptide" evidence="1">
    <location>
        <begin position="1"/>
        <end position="26"/>
    </location>
</feature>
<keyword evidence="1" id="KW-0732">Signal</keyword>
<dbReference type="EMBL" id="PDDX01000001">
    <property type="protein sequence ID" value="PHI32233.1"/>
    <property type="molecule type" value="Genomic_DNA"/>
</dbReference>
<reference evidence="2" key="1">
    <citation type="submission" date="2017-09" db="EMBL/GenBank/DDBJ databases">
        <title>FDA dAtabase for Regulatory Grade micrObial Sequences (FDA-ARGOS): Supporting development and validation of Infectious Disease Dx tests.</title>
        <authorList>
            <person name="Minogue T."/>
            <person name="Wolcott M."/>
            <person name="Wasieloski L."/>
            <person name="Aguilar W."/>
            <person name="Moore D."/>
            <person name="Tallon L.J."/>
            <person name="Sadzewicz L."/>
            <person name="Ott S."/>
            <person name="Zhao X."/>
            <person name="Nagaraj S."/>
            <person name="Vavikolanu K."/>
            <person name="Aluvathingal J."/>
            <person name="Nadendla S."/>
            <person name="Sichtig H."/>
        </authorList>
    </citation>
    <scope>NUCLEOTIDE SEQUENCE</scope>
    <source>
        <strain evidence="2">FDAARGOS_387</strain>
    </source>
</reference>
<evidence type="ECO:0000313" key="7">
    <source>
        <dbReference type="Proteomes" id="UP000373449"/>
    </source>
</evidence>
<evidence type="ECO:0000313" key="3">
    <source>
        <dbReference type="EMBL" id="PHI32233.1"/>
    </source>
</evidence>
<dbReference type="EMBL" id="PDDX01000001">
    <property type="protein sequence ID" value="PHI28833.1"/>
    <property type="molecule type" value="Genomic_DNA"/>
</dbReference>
<dbReference type="EMBL" id="CAADJA010000002">
    <property type="protein sequence ID" value="VFS46938.1"/>
    <property type="molecule type" value="Genomic_DNA"/>
</dbReference>
<reference evidence="6" key="2">
    <citation type="submission" date="2017-09" db="EMBL/GenBank/DDBJ databases">
        <title>FDA dAtabase for Regulatory Grade micrObial Sequences (FDA-ARGOS): Supporting development and validation of Infectious Disease Dx tests.</title>
        <authorList>
            <person name="Minogue T."/>
            <person name="Wolcott M."/>
            <person name="Wasieloski L."/>
            <person name="Aguilar W."/>
            <person name="Moore D."/>
            <person name="Tallon L."/>
            <person name="Sadzewicz L."/>
            <person name="Ott S."/>
            <person name="Zhao X."/>
            <person name="Nagaraj S."/>
            <person name="Vavikolanu K."/>
            <person name="Aluvathingal J."/>
            <person name="Nadendla S."/>
            <person name="Sichtig H."/>
        </authorList>
    </citation>
    <scope>NUCLEOTIDE SEQUENCE [LARGE SCALE GENOMIC DNA]</scope>
    <source>
        <strain evidence="6">FDAARGOS_387</strain>
    </source>
</reference>
<evidence type="ECO:0000313" key="5">
    <source>
        <dbReference type="EMBL" id="VFS46938.1"/>
    </source>
</evidence>
<dbReference type="OrthoDB" id="6481149at2"/>
<keyword evidence="2" id="KW-0808">Transferase</keyword>
<dbReference type="InterPro" id="IPR047745">
    <property type="entry name" value="SinI-like"/>
</dbReference>
<evidence type="ECO:0000313" key="2">
    <source>
        <dbReference type="EMBL" id="PHI28833.1"/>
    </source>
</evidence>
<protein>
    <submittedName>
        <fullName evidence="4">Intimin-like protein SinH</fullName>
    </submittedName>
    <submittedName>
        <fullName evidence="2">Ornithine carbamoyltransferase</fullName>
    </submittedName>
</protein>
<dbReference type="NCBIfam" id="NF040711">
    <property type="entry name" value="partner_SinI"/>
    <property type="match status" value="1"/>
</dbReference>
<dbReference type="AlphaFoldDB" id="A0A2C6DJF7"/>
<dbReference type="EMBL" id="CAADJA010000002">
    <property type="protein sequence ID" value="VFS45145.1"/>
    <property type="molecule type" value="Genomic_DNA"/>
</dbReference>
<name>A0A2C6DJF7_9GAMM</name>
<organism evidence="2 6">
    <name type="scientific">Budvicia aquatica</name>
    <dbReference type="NCBI Taxonomy" id="82979"/>
    <lineage>
        <taxon>Bacteria</taxon>
        <taxon>Pseudomonadati</taxon>
        <taxon>Pseudomonadota</taxon>
        <taxon>Gammaproteobacteria</taxon>
        <taxon>Enterobacterales</taxon>
        <taxon>Budviciaceae</taxon>
        <taxon>Budvicia</taxon>
    </lineage>
</organism>
<reference evidence="4 7" key="3">
    <citation type="submission" date="2019-03" db="EMBL/GenBank/DDBJ databases">
        <authorList>
            <consortium name="Pathogen Informatics"/>
        </authorList>
    </citation>
    <scope>NUCLEOTIDE SEQUENCE [LARGE SCALE GENOMIC DNA]</scope>
    <source>
        <strain evidence="4 7">NCTC12282</strain>
    </source>
</reference>
<evidence type="ECO:0000313" key="4">
    <source>
        <dbReference type="EMBL" id="VFS45145.1"/>
    </source>
</evidence>